<gene>
    <name evidence="1" type="ORF">SAMN05421720_10773</name>
</gene>
<keyword evidence="2" id="KW-1185">Reference proteome</keyword>
<evidence type="ECO:0008006" key="3">
    <source>
        <dbReference type="Google" id="ProtNLM"/>
    </source>
</evidence>
<dbReference type="InterPro" id="IPR018912">
    <property type="entry name" value="DUF2478"/>
</dbReference>
<accession>A0A1G7D876</accession>
<dbReference type="InterPro" id="IPR027417">
    <property type="entry name" value="P-loop_NTPase"/>
</dbReference>
<dbReference type="Pfam" id="PF10649">
    <property type="entry name" value="DUF2478"/>
    <property type="match status" value="1"/>
</dbReference>
<evidence type="ECO:0000313" key="2">
    <source>
        <dbReference type="Proteomes" id="UP000199412"/>
    </source>
</evidence>
<organism evidence="1 2">
    <name type="scientific">Rhodospira trueperi</name>
    <dbReference type="NCBI Taxonomy" id="69960"/>
    <lineage>
        <taxon>Bacteria</taxon>
        <taxon>Pseudomonadati</taxon>
        <taxon>Pseudomonadota</taxon>
        <taxon>Alphaproteobacteria</taxon>
        <taxon>Rhodospirillales</taxon>
        <taxon>Rhodospirillaceae</taxon>
        <taxon>Rhodospira</taxon>
    </lineage>
</organism>
<proteinExistence type="predicted"/>
<dbReference type="AlphaFoldDB" id="A0A1G7D876"/>
<dbReference type="Proteomes" id="UP000199412">
    <property type="component" value="Unassembled WGS sequence"/>
</dbReference>
<dbReference type="STRING" id="69960.SAMN05421720_10773"/>
<evidence type="ECO:0000313" key="1">
    <source>
        <dbReference type="EMBL" id="SDE47709.1"/>
    </source>
</evidence>
<dbReference type="EMBL" id="FNAP01000007">
    <property type="protein sequence ID" value="SDE47709.1"/>
    <property type="molecule type" value="Genomic_DNA"/>
</dbReference>
<dbReference type="Gene3D" id="3.40.50.300">
    <property type="entry name" value="P-loop containing nucleotide triphosphate hydrolases"/>
    <property type="match status" value="1"/>
</dbReference>
<sequence length="193" mass="20710">MGGGRSGGGRRRWRPMSPPALGYVLNETRGAADRLLATVAADLQRDGVRVAGVVQQNTDRADSPVCDMDVRVLPDGPVMRISQWRGAHARGCRLDADALEAAVVAVAERLAPRPDLLILNKFGKHEAEGHGFRDLVGEALCLGIPVLLGVNGLNRDAFLAFAGGIETRLPSDLQALRTWALEAIPRRHVRATA</sequence>
<reference evidence="1 2" key="1">
    <citation type="submission" date="2016-10" db="EMBL/GenBank/DDBJ databases">
        <authorList>
            <person name="de Groot N.N."/>
        </authorList>
    </citation>
    <scope>NUCLEOTIDE SEQUENCE [LARGE SCALE GENOMIC DNA]</scope>
    <source>
        <strain evidence="1 2">ATCC 700224</strain>
    </source>
</reference>
<protein>
    <recommendedName>
        <fullName evidence="3">Nucleoside-triphosphatase THEP1</fullName>
    </recommendedName>
</protein>
<name>A0A1G7D876_9PROT</name>